<dbReference type="Proteomes" id="UP000501690">
    <property type="component" value="Linkage Group LG5"/>
</dbReference>
<evidence type="ECO:0008006" key="3">
    <source>
        <dbReference type="Google" id="ProtNLM"/>
    </source>
</evidence>
<accession>A0A4D6LYH9</accession>
<proteinExistence type="predicted"/>
<evidence type="ECO:0000313" key="2">
    <source>
        <dbReference type="Proteomes" id="UP000501690"/>
    </source>
</evidence>
<sequence length="63" mass="7291">MVIQTYQAQRGSMVSKSKLSNIKWTPIKCLKHSNDHDCGYYICRYMKEIVTYCKGGTIPIDMI</sequence>
<dbReference type="Gene3D" id="3.40.395.10">
    <property type="entry name" value="Adenoviral Proteinase, Chain A"/>
    <property type="match status" value="1"/>
</dbReference>
<gene>
    <name evidence="1" type="ORF">DEO72_LG5g2019</name>
</gene>
<dbReference type="InterPro" id="IPR038765">
    <property type="entry name" value="Papain-like_cys_pep_sf"/>
</dbReference>
<name>A0A4D6LYH9_VIGUN</name>
<dbReference type="EMBL" id="CP039349">
    <property type="protein sequence ID" value="QCD93942.1"/>
    <property type="molecule type" value="Genomic_DNA"/>
</dbReference>
<dbReference type="AlphaFoldDB" id="A0A4D6LYH9"/>
<reference evidence="1 2" key="1">
    <citation type="submission" date="2019-04" db="EMBL/GenBank/DDBJ databases">
        <title>An improved genome assembly and genetic linkage map for asparagus bean, Vigna unguiculata ssp. sesquipedialis.</title>
        <authorList>
            <person name="Xia Q."/>
            <person name="Zhang R."/>
            <person name="Dong Y."/>
        </authorList>
    </citation>
    <scope>NUCLEOTIDE SEQUENCE [LARGE SCALE GENOMIC DNA]</scope>
    <source>
        <tissue evidence="1">Leaf</tissue>
    </source>
</reference>
<evidence type="ECO:0000313" key="1">
    <source>
        <dbReference type="EMBL" id="QCD93942.1"/>
    </source>
</evidence>
<keyword evidence="2" id="KW-1185">Reference proteome</keyword>
<organism evidence="1 2">
    <name type="scientific">Vigna unguiculata</name>
    <name type="common">Cowpea</name>
    <dbReference type="NCBI Taxonomy" id="3917"/>
    <lineage>
        <taxon>Eukaryota</taxon>
        <taxon>Viridiplantae</taxon>
        <taxon>Streptophyta</taxon>
        <taxon>Embryophyta</taxon>
        <taxon>Tracheophyta</taxon>
        <taxon>Spermatophyta</taxon>
        <taxon>Magnoliopsida</taxon>
        <taxon>eudicotyledons</taxon>
        <taxon>Gunneridae</taxon>
        <taxon>Pentapetalae</taxon>
        <taxon>rosids</taxon>
        <taxon>fabids</taxon>
        <taxon>Fabales</taxon>
        <taxon>Fabaceae</taxon>
        <taxon>Papilionoideae</taxon>
        <taxon>50 kb inversion clade</taxon>
        <taxon>NPAAA clade</taxon>
        <taxon>indigoferoid/millettioid clade</taxon>
        <taxon>Phaseoleae</taxon>
        <taxon>Vigna</taxon>
    </lineage>
</organism>
<dbReference type="SUPFAM" id="SSF54001">
    <property type="entry name" value="Cysteine proteinases"/>
    <property type="match status" value="1"/>
</dbReference>
<protein>
    <recommendedName>
        <fullName evidence="3">Ulp1 protease family</fullName>
    </recommendedName>
</protein>